<dbReference type="OrthoDB" id="4548523at2"/>
<organism evidence="1 2">
    <name type="scientific">Rudaeicoccus suwonensis</name>
    <dbReference type="NCBI Taxonomy" id="657409"/>
    <lineage>
        <taxon>Bacteria</taxon>
        <taxon>Bacillati</taxon>
        <taxon>Actinomycetota</taxon>
        <taxon>Actinomycetes</taxon>
        <taxon>Micrococcales</taxon>
        <taxon>Dermacoccaceae</taxon>
        <taxon>Rudaeicoccus</taxon>
    </lineage>
</organism>
<reference evidence="1 2" key="1">
    <citation type="submission" date="2019-06" db="EMBL/GenBank/DDBJ databases">
        <title>Sequencing the genomes of 1000 actinobacteria strains.</title>
        <authorList>
            <person name="Klenk H.-P."/>
        </authorList>
    </citation>
    <scope>NUCLEOTIDE SEQUENCE [LARGE SCALE GENOMIC DNA]</scope>
    <source>
        <strain evidence="1 2">DSM 19560</strain>
    </source>
</reference>
<name>A0A561E3X1_9MICO</name>
<dbReference type="InterPro" id="IPR007061">
    <property type="entry name" value="MST-like"/>
</dbReference>
<sequence length="191" mass="21276">MTVASSKDVLKNYLQGARDVLVWKLDGMSEREVRLPRTATGTNLLGLVKHALNSEAFYFGPVFGRTWATPAELVATDDPDPLTAWFANENETVAGVVALYRRVQVFADETIDELPLDAIGRVPHWGDTEVTLHEILVHKMADLQRHAGHADILREHIDGLTGLLPNNSNLPDDIDWTAHIQRLTEIADCFD</sequence>
<dbReference type="RefSeq" id="WP_145229131.1">
    <property type="nucleotide sequence ID" value="NZ_VIVQ01000002.1"/>
</dbReference>
<dbReference type="Gene3D" id="1.20.120.450">
    <property type="entry name" value="dinb family like domain"/>
    <property type="match status" value="1"/>
</dbReference>
<proteinExistence type="predicted"/>
<keyword evidence="2" id="KW-1185">Reference proteome</keyword>
<dbReference type="AlphaFoldDB" id="A0A561E3X1"/>
<dbReference type="Proteomes" id="UP000318297">
    <property type="component" value="Unassembled WGS sequence"/>
</dbReference>
<dbReference type="Pfam" id="PF04978">
    <property type="entry name" value="MST"/>
    <property type="match status" value="1"/>
</dbReference>
<dbReference type="SUPFAM" id="SSF109854">
    <property type="entry name" value="DinB/YfiT-like putative metalloenzymes"/>
    <property type="match status" value="1"/>
</dbReference>
<accession>A0A561E3X1</accession>
<protein>
    <submittedName>
        <fullName evidence="1">Uncharacterized protein DUF664</fullName>
    </submittedName>
</protein>
<dbReference type="EMBL" id="VIVQ01000002">
    <property type="protein sequence ID" value="TWE10281.1"/>
    <property type="molecule type" value="Genomic_DNA"/>
</dbReference>
<gene>
    <name evidence="1" type="ORF">BKA23_2636</name>
</gene>
<evidence type="ECO:0000313" key="1">
    <source>
        <dbReference type="EMBL" id="TWE10281.1"/>
    </source>
</evidence>
<evidence type="ECO:0000313" key="2">
    <source>
        <dbReference type="Proteomes" id="UP000318297"/>
    </source>
</evidence>
<dbReference type="InterPro" id="IPR034660">
    <property type="entry name" value="DinB/YfiT-like"/>
</dbReference>
<comment type="caution">
    <text evidence="1">The sequence shown here is derived from an EMBL/GenBank/DDBJ whole genome shotgun (WGS) entry which is preliminary data.</text>
</comment>